<dbReference type="EMBL" id="CADCWN010000249">
    <property type="protein sequence ID" value="CAA9582362.1"/>
    <property type="molecule type" value="Genomic_DNA"/>
</dbReference>
<dbReference type="InterPro" id="IPR050256">
    <property type="entry name" value="Glycosyltransferase_2"/>
</dbReference>
<organism evidence="2">
    <name type="scientific">uncultured Thermomicrobiales bacterium</name>
    <dbReference type="NCBI Taxonomy" id="1645740"/>
    <lineage>
        <taxon>Bacteria</taxon>
        <taxon>Pseudomonadati</taxon>
        <taxon>Thermomicrobiota</taxon>
        <taxon>Thermomicrobia</taxon>
        <taxon>Thermomicrobiales</taxon>
        <taxon>environmental samples</taxon>
    </lineage>
</organism>
<dbReference type="AlphaFoldDB" id="A0A6J4VMJ9"/>
<feature type="domain" description="Glycosyltransferase 2-like" evidence="1">
    <location>
        <begin position="8"/>
        <end position="167"/>
    </location>
</feature>
<accession>A0A6J4VMJ9</accession>
<gene>
    <name evidence="2" type="ORF">AVDCRST_MAG18-3337</name>
</gene>
<dbReference type="Gene3D" id="3.90.550.10">
    <property type="entry name" value="Spore Coat Polysaccharide Biosynthesis Protein SpsA, Chain A"/>
    <property type="match status" value="1"/>
</dbReference>
<protein>
    <recommendedName>
        <fullName evidence="1">Glycosyltransferase 2-like domain-containing protein</fullName>
    </recommendedName>
</protein>
<dbReference type="InterPro" id="IPR001173">
    <property type="entry name" value="Glyco_trans_2-like"/>
</dbReference>
<name>A0A6J4VMJ9_9BACT</name>
<dbReference type="PANTHER" id="PTHR48090">
    <property type="entry name" value="UNDECAPRENYL-PHOSPHATE 4-DEOXY-4-FORMAMIDO-L-ARABINOSE TRANSFERASE-RELATED"/>
    <property type="match status" value="1"/>
</dbReference>
<dbReference type="CDD" id="cd04179">
    <property type="entry name" value="DPM_DPG-synthase_like"/>
    <property type="match status" value="1"/>
</dbReference>
<evidence type="ECO:0000313" key="2">
    <source>
        <dbReference type="EMBL" id="CAA9582362.1"/>
    </source>
</evidence>
<sequence>MWNGRSVSVILMTYAEKDSIRRVIEGFEATGVVDEILVVNNNAQPGTAEEVEQTSARQVFERKQGYGHATQRGLAEATGDLLVIAEPDGTFMPSDIFKLLVYSDDCDVVFGTRTTRELIWRGANMGLFLKWGNWAVAKGVEAIFNTSHLSDVGCTYRLLTRSAYERIRDGFTIGGSHFGPELMLLAITSGSRFVEIPINYLPRVGHSSVTGDMRKAFKLGMVMIGFILRFRLATLGRSRKPAFHRSLEGKPQ</sequence>
<dbReference type="PANTHER" id="PTHR48090:SF7">
    <property type="entry name" value="RFBJ PROTEIN"/>
    <property type="match status" value="1"/>
</dbReference>
<dbReference type="SUPFAM" id="SSF53448">
    <property type="entry name" value="Nucleotide-diphospho-sugar transferases"/>
    <property type="match status" value="1"/>
</dbReference>
<reference evidence="2" key="1">
    <citation type="submission" date="2020-02" db="EMBL/GenBank/DDBJ databases">
        <authorList>
            <person name="Meier V. D."/>
        </authorList>
    </citation>
    <scope>NUCLEOTIDE SEQUENCE</scope>
    <source>
        <strain evidence="2">AVDCRST_MAG18</strain>
    </source>
</reference>
<proteinExistence type="predicted"/>
<dbReference type="InterPro" id="IPR029044">
    <property type="entry name" value="Nucleotide-diphossugar_trans"/>
</dbReference>
<dbReference type="Pfam" id="PF00535">
    <property type="entry name" value="Glycos_transf_2"/>
    <property type="match status" value="1"/>
</dbReference>
<evidence type="ECO:0000259" key="1">
    <source>
        <dbReference type="Pfam" id="PF00535"/>
    </source>
</evidence>